<dbReference type="InterPro" id="IPR036663">
    <property type="entry name" value="Fumarylacetoacetase_C_sf"/>
</dbReference>
<comment type="similarity">
    <text evidence="1">Belongs to the FAH family.</text>
</comment>
<organism evidence="4">
    <name type="scientific">freshwater metagenome</name>
    <dbReference type="NCBI Taxonomy" id="449393"/>
    <lineage>
        <taxon>unclassified sequences</taxon>
        <taxon>metagenomes</taxon>
        <taxon>ecological metagenomes</taxon>
    </lineage>
</organism>
<dbReference type="PANTHER" id="PTHR42796">
    <property type="entry name" value="FUMARYLACETOACETATE HYDROLASE DOMAIN-CONTAINING PROTEIN 2A-RELATED"/>
    <property type="match status" value="1"/>
</dbReference>
<accession>A0A6J7GH59</accession>
<dbReference type="EMBL" id="CAFBMQ010000072">
    <property type="protein sequence ID" value="CAB4907392.1"/>
    <property type="molecule type" value="Genomic_DNA"/>
</dbReference>
<dbReference type="Pfam" id="PF01557">
    <property type="entry name" value="FAA_hydrolase"/>
    <property type="match status" value="1"/>
</dbReference>
<evidence type="ECO:0000256" key="2">
    <source>
        <dbReference type="ARBA" id="ARBA00022723"/>
    </source>
</evidence>
<proteinExistence type="inferred from homology"/>
<evidence type="ECO:0000313" key="4">
    <source>
        <dbReference type="EMBL" id="CAB4907392.1"/>
    </source>
</evidence>
<dbReference type="GO" id="GO:0046872">
    <property type="term" value="F:metal ion binding"/>
    <property type="evidence" value="ECO:0007669"/>
    <property type="project" value="UniProtKB-KW"/>
</dbReference>
<name>A0A6J7GH59_9ZZZZ</name>
<dbReference type="InterPro" id="IPR011234">
    <property type="entry name" value="Fumarylacetoacetase-like_C"/>
</dbReference>
<dbReference type="SUPFAM" id="SSF56529">
    <property type="entry name" value="FAH"/>
    <property type="match status" value="1"/>
</dbReference>
<evidence type="ECO:0000256" key="1">
    <source>
        <dbReference type="ARBA" id="ARBA00010211"/>
    </source>
</evidence>
<dbReference type="Gene3D" id="3.90.850.10">
    <property type="entry name" value="Fumarylacetoacetase-like, C-terminal domain"/>
    <property type="match status" value="1"/>
</dbReference>
<sequence length="279" mass="29662">MRLATVSTPTGTTAAVQDGEDWRALPARDLSAAFADGSWAAAPGAVVPGAVPVLPLPRPGKVVCCGLNYGEHIRETGRELPAHPTLFAKFADTLTGPTDDLRLDASAQWDWEAELAVVVGTPLHRADRAAARAAIGGWTVANDLSARDWQRRTLQWFQGKAWDATTPLGPVVVTPDEVDPFAGLAVSCRIDGVEVQRDSTATLVFDAADLLAYVSTFTVLRPGDLVLTGTPGGVGMARDPQRWLADGELLETEVEGIGTLRNTIRLTQEESSWTPATTA</sequence>
<dbReference type="InterPro" id="IPR051121">
    <property type="entry name" value="FAH"/>
</dbReference>
<feature type="domain" description="Fumarylacetoacetase-like C-terminal" evidence="3">
    <location>
        <begin position="61"/>
        <end position="264"/>
    </location>
</feature>
<dbReference type="FunFam" id="3.90.850.10:FF:000002">
    <property type="entry name" value="2-hydroxyhepta-2,4-diene-1,7-dioate isomerase"/>
    <property type="match status" value="1"/>
</dbReference>
<dbReference type="PANTHER" id="PTHR42796:SF4">
    <property type="entry name" value="FUMARYLACETOACETATE HYDROLASE DOMAIN-CONTAINING PROTEIN 2A"/>
    <property type="match status" value="1"/>
</dbReference>
<dbReference type="GO" id="GO:0016853">
    <property type="term" value="F:isomerase activity"/>
    <property type="evidence" value="ECO:0007669"/>
    <property type="project" value="UniProtKB-ARBA"/>
</dbReference>
<keyword evidence="2" id="KW-0479">Metal-binding</keyword>
<reference evidence="4" key="1">
    <citation type="submission" date="2020-05" db="EMBL/GenBank/DDBJ databases">
        <authorList>
            <person name="Chiriac C."/>
            <person name="Salcher M."/>
            <person name="Ghai R."/>
            <person name="Kavagutti S V."/>
        </authorList>
    </citation>
    <scope>NUCLEOTIDE SEQUENCE</scope>
</reference>
<dbReference type="AlphaFoldDB" id="A0A6J7GH59"/>
<dbReference type="GO" id="GO:0019752">
    <property type="term" value="P:carboxylic acid metabolic process"/>
    <property type="evidence" value="ECO:0007669"/>
    <property type="project" value="UniProtKB-ARBA"/>
</dbReference>
<evidence type="ECO:0000259" key="3">
    <source>
        <dbReference type="Pfam" id="PF01557"/>
    </source>
</evidence>
<gene>
    <name evidence="4" type="ORF">UFOPK3609_00628</name>
</gene>
<protein>
    <submittedName>
        <fullName evidence="4">Unannotated protein</fullName>
    </submittedName>
</protein>